<dbReference type="AlphaFoldDB" id="S4PQX0"/>
<accession>S4PQX0</accession>
<protein>
    <submittedName>
        <fullName evidence="1">Uncharacterized protein</fullName>
    </submittedName>
</protein>
<dbReference type="PATRIC" id="fig|1423780.4.peg.941"/>
<evidence type="ECO:0000313" key="1">
    <source>
        <dbReference type="EMBL" id="GAD17570.1"/>
    </source>
</evidence>
<evidence type="ECO:0000313" key="2">
    <source>
        <dbReference type="Proteomes" id="UP000016361"/>
    </source>
</evidence>
<keyword evidence="2" id="KW-1185">Reference proteome</keyword>
<dbReference type="RefSeq" id="WP_020282008.1">
    <property type="nucleotide sequence ID" value="NZ_AZED01000013.1"/>
</dbReference>
<sequence>MSDTINEGDKTKLSKWRNLYGTQISSNNPGNIHELFAGWKVDGEHDNEIDWGESKGNELKW</sequence>
<organism evidence="1 2">
    <name type="scientific">Lentilactobacillus otakiensis DSM 19908 = JCM 15040</name>
    <dbReference type="NCBI Taxonomy" id="1423780"/>
    <lineage>
        <taxon>Bacteria</taxon>
        <taxon>Bacillati</taxon>
        <taxon>Bacillota</taxon>
        <taxon>Bacilli</taxon>
        <taxon>Lactobacillales</taxon>
        <taxon>Lactobacillaceae</taxon>
        <taxon>Lentilactobacillus</taxon>
    </lineage>
</organism>
<comment type="caution">
    <text evidence="1">The sequence shown here is derived from an EMBL/GenBank/DDBJ whole genome shotgun (WGS) entry which is preliminary data.</text>
</comment>
<dbReference type="GeneID" id="301049037"/>
<reference evidence="2" key="1">
    <citation type="journal article" date="2013" name="Genome Announc.">
        <title>Draft Genome Sequence of D-Branched-Chain Amino Acid Producer Lactobacillus otakiensis JCM 15040T, Isolated from a Traditional Japanese Pickle.</title>
        <authorList>
            <person name="Doi K."/>
            <person name="Mori K."/>
            <person name="Mutaguchi Y."/>
            <person name="Tashiro K."/>
            <person name="Fujino Y."/>
            <person name="Ohmori T."/>
            <person name="Kuhara S."/>
            <person name="Ohshima T."/>
        </authorList>
    </citation>
    <scope>NUCLEOTIDE SEQUENCE [LARGE SCALE GENOMIC DNA]</scope>
    <source>
        <strain evidence="2">JCM 15040</strain>
    </source>
</reference>
<proteinExistence type="predicted"/>
<dbReference type="EMBL" id="BASH01000009">
    <property type="protein sequence ID" value="GAD17570.1"/>
    <property type="molecule type" value="Genomic_DNA"/>
</dbReference>
<gene>
    <name evidence="1" type="ORF">LOT_2108</name>
</gene>
<dbReference type="Proteomes" id="UP000016361">
    <property type="component" value="Unassembled WGS sequence"/>
</dbReference>
<name>S4PQX0_9LACO</name>